<dbReference type="SUPFAM" id="SSF54452">
    <property type="entry name" value="MHC antigen-recognition domain"/>
    <property type="match status" value="1"/>
</dbReference>
<dbReference type="InterPro" id="IPR001003">
    <property type="entry name" value="MHC_II_a_N"/>
</dbReference>
<keyword evidence="2" id="KW-0325">Glycoprotein</keyword>
<keyword evidence="6" id="KW-1185">Reference proteome</keyword>
<dbReference type="SMART" id="SM00920">
    <property type="entry name" value="MHC_II_alpha"/>
    <property type="match status" value="1"/>
</dbReference>
<feature type="signal peptide" evidence="3">
    <location>
        <begin position="1"/>
        <end position="18"/>
    </location>
</feature>
<reference evidence="5" key="2">
    <citation type="submission" date="2025-08" db="UniProtKB">
        <authorList>
            <consortium name="Ensembl"/>
        </authorList>
    </citation>
    <scope>IDENTIFICATION</scope>
</reference>
<dbReference type="Pfam" id="PF00993">
    <property type="entry name" value="MHC_II_alpha"/>
    <property type="match status" value="1"/>
</dbReference>
<evidence type="ECO:0000256" key="1">
    <source>
        <dbReference type="ARBA" id="ARBA00023157"/>
    </source>
</evidence>
<dbReference type="GO" id="GO:0019882">
    <property type="term" value="P:antigen processing and presentation"/>
    <property type="evidence" value="ECO:0007669"/>
    <property type="project" value="InterPro"/>
</dbReference>
<feature type="domain" description="MHC class II alpha chain N-terminal" evidence="4">
    <location>
        <begin position="20"/>
        <end position="99"/>
    </location>
</feature>
<dbReference type="Proteomes" id="UP000005207">
    <property type="component" value="Linkage group LG3"/>
</dbReference>
<keyword evidence="3" id="KW-0732">Signal</keyword>
<protein>
    <recommendedName>
        <fullName evidence="4">MHC class II alpha chain N-terminal domain-containing protein</fullName>
    </recommendedName>
</protein>
<dbReference type="InParanoid" id="A0A669BLU5"/>
<evidence type="ECO:0000256" key="3">
    <source>
        <dbReference type="SAM" id="SignalP"/>
    </source>
</evidence>
<keyword evidence="1" id="KW-1015">Disulfide bond</keyword>
<dbReference type="InterPro" id="IPR014745">
    <property type="entry name" value="MHC_II_a/b_N"/>
</dbReference>
<dbReference type="AlphaFoldDB" id="A0A669BLU5"/>
<dbReference type="GO" id="GO:0006955">
    <property type="term" value="P:immune response"/>
    <property type="evidence" value="ECO:0007669"/>
    <property type="project" value="InterPro"/>
</dbReference>
<dbReference type="OMA" id="PEMISHE"/>
<feature type="chain" id="PRO_5025599559" description="MHC class II alpha chain N-terminal domain-containing protein" evidence="3">
    <location>
        <begin position="19"/>
        <end position="132"/>
    </location>
</feature>
<dbReference type="GO" id="GO:0042613">
    <property type="term" value="C:MHC class II protein complex"/>
    <property type="evidence" value="ECO:0007669"/>
    <property type="project" value="InterPro"/>
</dbReference>
<proteinExistence type="predicted"/>
<accession>A0A669BLU5</accession>
<evidence type="ECO:0000256" key="2">
    <source>
        <dbReference type="ARBA" id="ARBA00023180"/>
    </source>
</evidence>
<dbReference type="Gene3D" id="3.10.320.10">
    <property type="entry name" value="Class II Histocompatibility Antigen, M Beta Chain, Chain B, domain 1"/>
    <property type="match status" value="1"/>
</dbReference>
<organism evidence="5 6">
    <name type="scientific">Oreochromis niloticus</name>
    <name type="common">Nile tilapia</name>
    <name type="synonym">Tilapia nilotica</name>
    <dbReference type="NCBI Taxonomy" id="8128"/>
    <lineage>
        <taxon>Eukaryota</taxon>
        <taxon>Metazoa</taxon>
        <taxon>Chordata</taxon>
        <taxon>Craniata</taxon>
        <taxon>Vertebrata</taxon>
        <taxon>Euteleostomi</taxon>
        <taxon>Actinopterygii</taxon>
        <taxon>Neopterygii</taxon>
        <taxon>Teleostei</taxon>
        <taxon>Neoteleostei</taxon>
        <taxon>Acanthomorphata</taxon>
        <taxon>Ovalentaria</taxon>
        <taxon>Cichlomorphae</taxon>
        <taxon>Cichliformes</taxon>
        <taxon>Cichlidae</taxon>
        <taxon>African cichlids</taxon>
        <taxon>Pseudocrenilabrinae</taxon>
        <taxon>Oreochromini</taxon>
        <taxon>Oreochromis</taxon>
    </lineage>
</organism>
<dbReference type="Ensembl" id="ENSONIT00000044045.1">
    <property type="protein sequence ID" value="ENSONIP00000035380.1"/>
    <property type="gene ID" value="ENSONIG00000039059.1"/>
</dbReference>
<reference evidence="6" key="1">
    <citation type="submission" date="2012-01" db="EMBL/GenBank/DDBJ databases">
        <title>The Genome Sequence of Oreochromis niloticus (Nile Tilapia).</title>
        <authorList>
            <consortium name="Broad Institute Genome Assembly Team"/>
            <consortium name="Broad Institute Sequencing Platform"/>
            <person name="Di Palma F."/>
            <person name="Johnson J."/>
            <person name="Lander E.S."/>
            <person name="Lindblad-Toh K."/>
        </authorList>
    </citation>
    <scope>NUCLEOTIDE SEQUENCE [LARGE SCALE GENOMIC DNA]</scope>
</reference>
<evidence type="ECO:0000313" key="6">
    <source>
        <dbReference type="Proteomes" id="UP000005207"/>
    </source>
</evidence>
<dbReference type="InterPro" id="IPR011162">
    <property type="entry name" value="MHC_I/II-like_Ag-recog"/>
</dbReference>
<name>A0A669BLU5_ORENI</name>
<dbReference type="GeneTree" id="ENSGT00940000180843"/>
<sequence>MKMKLRVLLLILCVSADGLYEMNSVSGCSDTDGEDVLILDDEVVWYADFNKQKGVDSLPAFADHPGFEGKYEEAVANQQICRQNLKMARMAMKDFPKQCGKHKSSTTQSTCKEQKYTHSVGVNTGNISLIEI</sequence>
<evidence type="ECO:0000259" key="4">
    <source>
        <dbReference type="SMART" id="SM00920"/>
    </source>
</evidence>
<reference evidence="5" key="3">
    <citation type="submission" date="2025-09" db="UniProtKB">
        <authorList>
            <consortium name="Ensembl"/>
        </authorList>
    </citation>
    <scope>IDENTIFICATION</scope>
</reference>
<evidence type="ECO:0000313" key="5">
    <source>
        <dbReference type="Ensembl" id="ENSONIP00000035380.1"/>
    </source>
</evidence>